<dbReference type="InterPro" id="IPR028098">
    <property type="entry name" value="Glyco_trans_4-like_N"/>
</dbReference>
<evidence type="ECO:0000313" key="5">
    <source>
        <dbReference type="Proteomes" id="UP000218615"/>
    </source>
</evidence>
<dbReference type="EMBL" id="FZMP01000146">
    <property type="protein sequence ID" value="SNQ61095.1"/>
    <property type="molecule type" value="Genomic_DNA"/>
</dbReference>
<dbReference type="SUPFAM" id="SSF53756">
    <property type="entry name" value="UDP-Glycosyltransferase/glycogen phosphorylase"/>
    <property type="match status" value="1"/>
</dbReference>
<name>A0A284VP97_9EURY</name>
<gene>
    <name evidence="4" type="ORF">MNV_230016</name>
</gene>
<organism evidence="4 5">
    <name type="scientific">Candidatus Methanoperedens nitratireducens</name>
    <dbReference type="NCBI Taxonomy" id="1392998"/>
    <lineage>
        <taxon>Archaea</taxon>
        <taxon>Methanobacteriati</taxon>
        <taxon>Methanobacteriota</taxon>
        <taxon>Stenosarchaea group</taxon>
        <taxon>Methanomicrobia</taxon>
        <taxon>Methanosarcinales</taxon>
        <taxon>ANME-2 cluster</taxon>
        <taxon>Candidatus Methanoperedentaceae</taxon>
        <taxon>Candidatus Methanoperedens</taxon>
    </lineage>
</organism>
<dbReference type="PANTHER" id="PTHR12526:SF622">
    <property type="entry name" value="GLYCOSYLTRANSFERASE (GROUP I)"/>
    <property type="match status" value="1"/>
</dbReference>
<dbReference type="GO" id="GO:0016757">
    <property type="term" value="F:glycosyltransferase activity"/>
    <property type="evidence" value="ECO:0007669"/>
    <property type="project" value="UniProtKB-KW"/>
</dbReference>
<evidence type="ECO:0000259" key="2">
    <source>
        <dbReference type="Pfam" id="PF00534"/>
    </source>
</evidence>
<dbReference type="AlphaFoldDB" id="A0A284VP97"/>
<dbReference type="CDD" id="cd03794">
    <property type="entry name" value="GT4_WbuB-like"/>
    <property type="match status" value="1"/>
</dbReference>
<keyword evidence="1" id="KW-0472">Membrane</keyword>
<dbReference type="OrthoDB" id="132546at2157"/>
<dbReference type="Pfam" id="PF00534">
    <property type="entry name" value="Glycos_transf_1"/>
    <property type="match status" value="1"/>
</dbReference>
<keyword evidence="5" id="KW-1185">Reference proteome</keyword>
<proteinExistence type="predicted"/>
<keyword evidence="1" id="KW-0812">Transmembrane</keyword>
<feature type="transmembrane region" description="Helical" evidence="1">
    <location>
        <begin position="62"/>
        <end position="83"/>
    </location>
</feature>
<protein>
    <submittedName>
        <fullName evidence="4">Glycosyltransferase</fullName>
        <ecNumber evidence="4">2.4.1.-</ecNumber>
    </submittedName>
</protein>
<sequence>MNILYFTTVNMNGSGGDSTHVREIILNLSKNINSITVISSTDNSNILKENNIKFIKGKFIKIPFLMSPSYFLYTFIIGFFVLLTSKCDVIYERHHIFGTGCRLAKIFRIPCIIEVNGLTTDELKMKGLVRKVIKIIESNTFSLADKIIVVTSNLKLSLQTEYNISKNKIHIIENGTNIDLFRPMDVNEIKKKLNFNLNYNYICFVGHLVYWQGLENLIQAAPLVIKACSDARFLVIGDGVMKNEWMQLARRLDVFDRFIFTGSVPYEHVPMYINASDVCVAPFITARNAKIGLSPLKIYEYLACGKPVVASSIPGVIDLLTKSKCGIAVTPENIHELSDAILKLLQDDKLGKQMGRNGKIYVVENNSWANVTKKIEHVCESIILNQIEKP</sequence>
<accession>A0A284VP97</accession>
<evidence type="ECO:0000313" key="4">
    <source>
        <dbReference type="EMBL" id="SNQ61095.1"/>
    </source>
</evidence>
<dbReference type="Proteomes" id="UP000218615">
    <property type="component" value="Unassembled WGS sequence"/>
</dbReference>
<dbReference type="RefSeq" id="WP_096205717.1">
    <property type="nucleotide sequence ID" value="NZ_FZMP01000146.1"/>
</dbReference>
<evidence type="ECO:0000256" key="1">
    <source>
        <dbReference type="SAM" id="Phobius"/>
    </source>
</evidence>
<keyword evidence="1" id="KW-1133">Transmembrane helix</keyword>
<dbReference type="PANTHER" id="PTHR12526">
    <property type="entry name" value="GLYCOSYLTRANSFERASE"/>
    <property type="match status" value="1"/>
</dbReference>
<dbReference type="Gene3D" id="3.40.50.2000">
    <property type="entry name" value="Glycogen Phosphorylase B"/>
    <property type="match status" value="2"/>
</dbReference>
<dbReference type="InterPro" id="IPR001296">
    <property type="entry name" value="Glyco_trans_1"/>
</dbReference>
<dbReference type="Pfam" id="PF13439">
    <property type="entry name" value="Glyco_transf_4"/>
    <property type="match status" value="1"/>
</dbReference>
<feature type="domain" description="Glycosyl transferase family 1" evidence="2">
    <location>
        <begin position="186"/>
        <end position="359"/>
    </location>
</feature>
<dbReference type="EC" id="2.4.1.-" evidence="4"/>
<feature type="domain" description="Glycosyltransferase subfamily 4-like N-terminal" evidence="3">
    <location>
        <begin position="15"/>
        <end position="179"/>
    </location>
</feature>
<reference evidence="5" key="1">
    <citation type="submission" date="2017-06" db="EMBL/GenBank/DDBJ databases">
        <authorList>
            <person name="Cremers G."/>
        </authorList>
    </citation>
    <scope>NUCLEOTIDE SEQUENCE [LARGE SCALE GENOMIC DNA]</scope>
</reference>
<keyword evidence="4" id="KW-0808">Transferase</keyword>
<evidence type="ECO:0000259" key="3">
    <source>
        <dbReference type="Pfam" id="PF13439"/>
    </source>
</evidence>
<keyword evidence="4" id="KW-0328">Glycosyltransferase</keyword>